<dbReference type="PANTHER" id="PTHR36503">
    <property type="entry name" value="BLR2520 PROTEIN"/>
    <property type="match status" value="1"/>
</dbReference>
<gene>
    <name evidence="2" type="ORF">KY465_16085</name>
</gene>
<dbReference type="PANTHER" id="PTHR36503:SF1">
    <property type="entry name" value="BLR2520 PROTEIN"/>
    <property type="match status" value="1"/>
</dbReference>
<reference evidence="2" key="1">
    <citation type="submission" date="2021-07" db="EMBL/GenBank/DDBJ databases">
        <title>Pseudohoeflea marina sp. nov. a polyhydroxyalcanoate-producing bacterium.</title>
        <authorList>
            <person name="Zheng W."/>
            <person name="Yu S."/>
            <person name="Huang Y."/>
        </authorList>
    </citation>
    <scope>NUCLEOTIDE SEQUENCE</scope>
    <source>
        <strain evidence="2">DP4N28-3</strain>
    </source>
</reference>
<sequence>MTFASRITLVTLGVEDVARATAFYARLGLKKSSASTDSVSFFHMNGTLLGLFGREALAEDAQVEAGAKPAFTGVSLAQNHASEAEVDAAWQFALQCGATPLKKPEKVFWGGYSGYFADPDGHLWELAYNPLMPLGPDGEMQLPD</sequence>
<evidence type="ECO:0000259" key="1">
    <source>
        <dbReference type="PROSITE" id="PS51819"/>
    </source>
</evidence>
<accession>A0ABS6WUS2</accession>
<keyword evidence="3" id="KW-1185">Reference proteome</keyword>
<dbReference type="PROSITE" id="PS51819">
    <property type="entry name" value="VOC"/>
    <property type="match status" value="1"/>
</dbReference>
<dbReference type="RefSeq" id="WP_219203115.1">
    <property type="nucleotide sequence ID" value="NZ_JAHWQX010000004.1"/>
</dbReference>
<dbReference type="EMBL" id="JAHWQX010000004">
    <property type="protein sequence ID" value="MBW3098804.1"/>
    <property type="molecule type" value="Genomic_DNA"/>
</dbReference>
<evidence type="ECO:0000313" key="2">
    <source>
        <dbReference type="EMBL" id="MBW3098804.1"/>
    </source>
</evidence>
<evidence type="ECO:0000313" key="3">
    <source>
        <dbReference type="Proteomes" id="UP001430804"/>
    </source>
</evidence>
<proteinExistence type="predicted"/>
<dbReference type="Pfam" id="PF00903">
    <property type="entry name" value="Glyoxalase"/>
    <property type="match status" value="1"/>
</dbReference>
<comment type="caution">
    <text evidence="2">The sequence shown here is derived from an EMBL/GenBank/DDBJ whole genome shotgun (WGS) entry which is preliminary data.</text>
</comment>
<feature type="domain" description="VOC" evidence="1">
    <location>
        <begin position="6"/>
        <end position="129"/>
    </location>
</feature>
<dbReference type="InterPro" id="IPR037523">
    <property type="entry name" value="VOC_core"/>
</dbReference>
<protein>
    <submittedName>
        <fullName evidence="2">VOC family protein</fullName>
    </submittedName>
</protein>
<name>A0ABS6WUS2_9HYPH</name>
<dbReference type="Proteomes" id="UP001430804">
    <property type="component" value="Unassembled WGS sequence"/>
</dbReference>
<dbReference type="InterPro" id="IPR004360">
    <property type="entry name" value="Glyas_Fos-R_dOase_dom"/>
</dbReference>
<organism evidence="2 3">
    <name type="scientific">Pseudohoeflea coraliihabitans</name>
    <dbReference type="NCBI Taxonomy" id="2860393"/>
    <lineage>
        <taxon>Bacteria</taxon>
        <taxon>Pseudomonadati</taxon>
        <taxon>Pseudomonadota</taxon>
        <taxon>Alphaproteobacteria</taxon>
        <taxon>Hyphomicrobiales</taxon>
        <taxon>Rhizobiaceae</taxon>
        <taxon>Pseudohoeflea</taxon>
    </lineage>
</organism>